<evidence type="ECO:0000313" key="2">
    <source>
        <dbReference type="EMBL" id="APU13579.1"/>
    </source>
</evidence>
<evidence type="ECO:0000259" key="1">
    <source>
        <dbReference type="Pfam" id="PF12680"/>
    </source>
</evidence>
<dbReference type="Gene3D" id="3.10.450.50">
    <property type="match status" value="1"/>
</dbReference>
<dbReference type="SUPFAM" id="SSF54427">
    <property type="entry name" value="NTF2-like"/>
    <property type="match status" value="1"/>
</dbReference>
<keyword evidence="3" id="KW-1185">Reference proteome</keyword>
<feature type="domain" description="SnoaL-like" evidence="1">
    <location>
        <begin position="17"/>
        <end position="128"/>
    </location>
</feature>
<dbReference type="RefSeq" id="WP_157434051.1">
    <property type="nucleotide sequence ID" value="NZ_CP016076.1"/>
</dbReference>
<dbReference type="InterPro" id="IPR032710">
    <property type="entry name" value="NTF2-like_dom_sf"/>
</dbReference>
<dbReference type="Pfam" id="PF12680">
    <property type="entry name" value="SnoaL_2"/>
    <property type="match status" value="1"/>
</dbReference>
<dbReference type="AlphaFoldDB" id="A0AAC9PQV0"/>
<reference evidence="3" key="1">
    <citation type="submission" date="2016-06" db="EMBL/GenBank/DDBJ databases">
        <title>Complete genome sequence of Actinoalloteichus fjordicus DSM 46855 (=ADI127-17), type strain of the new species Actinoalloteichus fjordicus.</title>
        <authorList>
            <person name="Ruckert C."/>
            <person name="Nouioui I."/>
            <person name="Willmese J."/>
            <person name="van Wezel G."/>
            <person name="Klenk H.-P."/>
            <person name="Kalinowski J."/>
            <person name="Zotchev S.B."/>
        </authorList>
    </citation>
    <scope>NUCLEOTIDE SEQUENCE [LARGE SCALE GENOMIC DNA]</scope>
    <source>
        <strain evidence="3">ADI127-7</strain>
    </source>
</reference>
<gene>
    <name evidence="2" type="ORF">UA74_07550</name>
</gene>
<name>A0AAC9PQV0_9PSEU</name>
<evidence type="ECO:0000313" key="3">
    <source>
        <dbReference type="Proteomes" id="UP000185511"/>
    </source>
</evidence>
<accession>A0AAC9PQV0</accession>
<dbReference type="EMBL" id="CP016076">
    <property type="protein sequence ID" value="APU13579.1"/>
    <property type="molecule type" value="Genomic_DNA"/>
</dbReference>
<dbReference type="InterPro" id="IPR037401">
    <property type="entry name" value="SnoaL-like"/>
</dbReference>
<organism evidence="2 3">
    <name type="scientific">Actinoalloteichus fjordicus</name>
    <dbReference type="NCBI Taxonomy" id="1612552"/>
    <lineage>
        <taxon>Bacteria</taxon>
        <taxon>Bacillati</taxon>
        <taxon>Actinomycetota</taxon>
        <taxon>Actinomycetes</taxon>
        <taxon>Pseudonocardiales</taxon>
        <taxon>Pseudonocardiaceae</taxon>
        <taxon>Actinoalloteichus</taxon>
    </lineage>
</organism>
<dbReference type="GO" id="GO:0016853">
    <property type="term" value="F:isomerase activity"/>
    <property type="evidence" value="ECO:0007669"/>
    <property type="project" value="UniProtKB-KW"/>
</dbReference>
<protein>
    <submittedName>
        <fullName evidence="2">Ketosteroid isomerase-like protein</fullName>
    </submittedName>
</protein>
<proteinExistence type="predicted"/>
<dbReference type="Proteomes" id="UP000185511">
    <property type="component" value="Chromosome"/>
</dbReference>
<sequence length="152" mass="16938">MPNNTADGATTAEVALRWFNALSSGDIDAALELAADDIEFVNYTPVPGYNTDMPWIGTHLGRDAVRRSFEEFGRVVAVDYAELIRIAVDRNSAAGVIREISTVRETGLKFEIEFVQWLTVQDGKIVYWKSYTDPSEILRALRGPVLEREVSA</sequence>
<keyword evidence="2" id="KW-0413">Isomerase</keyword>
<dbReference type="KEGG" id="acad:UA74_07550"/>